<dbReference type="InterPro" id="IPR054058">
    <property type="entry name" value="HTH_67"/>
</dbReference>
<protein>
    <submittedName>
        <fullName evidence="1">Uncharacterized protein</fullName>
    </submittedName>
</protein>
<dbReference type="Proteomes" id="UP000274762">
    <property type="component" value="Unassembled WGS sequence"/>
</dbReference>
<dbReference type="EMBL" id="RBKV01000001">
    <property type="protein sequence ID" value="RKR97814.1"/>
    <property type="molecule type" value="Genomic_DNA"/>
</dbReference>
<evidence type="ECO:0000313" key="1">
    <source>
        <dbReference type="EMBL" id="RKR97814.1"/>
    </source>
</evidence>
<organism evidence="1 2">
    <name type="scientific">Williamsia marianensis</name>
    <dbReference type="NCBI Taxonomy" id="85044"/>
    <lineage>
        <taxon>Bacteria</taxon>
        <taxon>Bacillati</taxon>
        <taxon>Actinomycetota</taxon>
        <taxon>Actinomycetes</taxon>
        <taxon>Mycobacteriales</taxon>
        <taxon>Nocardiaceae</taxon>
        <taxon>Williamsia</taxon>
    </lineage>
</organism>
<proteinExistence type="predicted"/>
<dbReference type="OrthoDB" id="157052at2"/>
<accession>A0A495KB65</accession>
<sequence>MMHATETFEPTSQLDLGAVRDAAAAVTAAHLFVYLAPESADEAAKLGVTERGPRYFAFRSAALGAVPWQVTAATFYNFSPRAVQAMTGVWDYASPQQWQAARFRAVDRAMRRAGVTLSARHIAEARSLLDLVIEAADFAGKPLAAANAAVPLPSDPLLALWQQITVVREWRGDAHLVVLADNNLGPCECTVMQGATGRVPTALLRATRLWNDHEWAAAAASLTAKGWLNTDGTVTETGTAGREQIEIETDQHCAALWAPIGSTGTRRMAELITPIGKAFAADAPF</sequence>
<dbReference type="Pfam" id="PF21863">
    <property type="entry name" value="HTH_67"/>
    <property type="match status" value="1"/>
</dbReference>
<dbReference type="NCBIfam" id="NF047719">
    <property type="entry name" value="SCO6745_fam_HTH"/>
    <property type="match status" value="1"/>
</dbReference>
<gene>
    <name evidence="1" type="ORF">DFJ75_4705</name>
</gene>
<reference evidence="1 2" key="1">
    <citation type="submission" date="2018-10" db="EMBL/GenBank/DDBJ databases">
        <title>Sequencing the genomes of 1000 actinobacteria strains.</title>
        <authorList>
            <person name="Klenk H.-P."/>
        </authorList>
    </citation>
    <scope>NUCLEOTIDE SEQUENCE [LARGE SCALE GENOMIC DNA]</scope>
    <source>
        <strain evidence="1 2">DSM 44343</strain>
    </source>
</reference>
<dbReference type="RefSeq" id="WP_062794664.1">
    <property type="nucleotide sequence ID" value="NZ_CBCRXS010000001.1"/>
</dbReference>
<dbReference type="AlphaFoldDB" id="A0A495KB65"/>
<comment type="caution">
    <text evidence="1">The sequence shown here is derived from an EMBL/GenBank/DDBJ whole genome shotgun (WGS) entry which is preliminary data.</text>
</comment>
<evidence type="ECO:0000313" key="2">
    <source>
        <dbReference type="Proteomes" id="UP000274762"/>
    </source>
</evidence>
<name>A0A495KB65_WILMA</name>